<keyword evidence="6" id="KW-0862">Zinc</keyword>
<accession>A0A212QV33</accession>
<dbReference type="GO" id="GO:0004252">
    <property type="term" value="F:serine-type endopeptidase activity"/>
    <property type="evidence" value="ECO:0007669"/>
    <property type="project" value="InterPro"/>
</dbReference>
<feature type="signal peptide" evidence="10">
    <location>
        <begin position="1"/>
        <end position="25"/>
    </location>
</feature>
<evidence type="ECO:0000313" key="12">
    <source>
        <dbReference type="Proteomes" id="UP000197065"/>
    </source>
</evidence>
<evidence type="ECO:0000256" key="3">
    <source>
        <dbReference type="ARBA" id="ARBA00022729"/>
    </source>
</evidence>
<evidence type="ECO:0000256" key="5">
    <source>
        <dbReference type="ARBA" id="ARBA00022801"/>
    </source>
</evidence>
<sequence>MLARSHARKAAIALTCLLALSGAAAAETPARDLFGKVVGPSLDRGGPHAIGGYAGGCLAGARSLPVAGPGWQVLRPSRNRTYGAPAMIAWLGDLIARNRAAGQPALLIGDIAQPRGGPMSSGHASHTIGLDADIWLTPRIGDLVPESFEPPSMLAKGGRQVDPARFGPWQGGIIAMAAASPAVARIFVAPGIKAALCSRYAGQPWLGKIRPWFGHDSHFHVRLACPPSETACVPQAPPPPGDGCGAELSSWFAPPPPGPAKPARPKPPLTLSGMPAACTAVLKAP</sequence>
<dbReference type="GO" id="GO:0006508">
    <property type="term" value="P:proteolysis"/>
    <property type="evidence" value="ECO:0007669"/>
    <property type="project" value="UniProtKB-KW"/>
</dbReference>
<feature type="disulfide bond" evidence="8">
    <location>
        <begin position="197"/>
        <end position="244"/>
    </location>
</feature>
<evidence type="ECO:0000256" key="4">
    <source>
        <dbReference type="ARBA" id="ARBA00022764"/>
    </source>
</evidence>
<keyword evidence="12" id="KW-1185">Reference proteome</keyword>
<dbReference type="AlphaFoldDB" id="A0A212QV33"/>
<dbReference type="InterPro" id="IPR005073">
    <property type="entry name" value="Peptidase_M74"/>
</dbReference>
<organism evidence="11 12">
    <name type="scientific">Arboricoccus pini</name>
    <dbReference type="NCBI Taxonomy" id="1963835"/>
    <lineage>
        <taxon>Bacteria</taxon>
        <taxon>Pseudomonadati</taxon>
        <taxon>Pseudomonadota</taxon>
        <taxon>Alphaproteobacteria</taxon>
        <taxon>Geminicoccales</taxon>
        <taxon>Geminicoccaceae</taxon>
        <taxon>Arboricoccus</taxon>
    </lineage>
</organism>
<dbReference type="EMBL" id="FYEH01000003">
    <property type="protein sequence ID" value="SNB63512.1"/>
    <property type="molecule type" value="Genomic_DNA"/>
</dbReference>
<dbReference type="SUPFAM" id="SSF55166">
    <property type="entry name" value="Hedgehog/DD-peptidase"/>
    <property type="match status" value="1"/>
</dbReference>
<keyword evidence="2" id="KW-0479">Metal-binding</keyword>
<evidence type="ECO:0000256" key="8">
    <source>
        <dbReference type="PIRSR" id="PIRSR018455-2"/>
    </source>
</evidence>
<keyword evidence="5" id="KW-0378">Hydrolase</keyword>
<feature type="compositionally biased region" description="Pro residues" evidence="9">
    <location>
        <begin position="253"/>
        <end position="268"/>
    </location>
</feature>
<reference evidence="11 12" key="1">
    <citation type="submission" date="2017-06" db="EMBL/GenBank/DDBJ databases">
        <authorList>
            <person name="Kim H.J."/>
            <person name="Triplett B.A."/>
        </authorList>
    </citation>
    <scope>NUCLEOTIDE SEQUENCE [LARGE SCALE GENOMIC DNA]</scope>
    <source>
        <strain evidence="11 12">B29T1</strain>
    </source>
</reference>
<feature type="disulfide bond" evidence="8">
    <location>
        <begin position="57"/>
        <end position="278"/>
    </location>
</feature>
<keyword evidence="7" id="KW-0482">Metalloprotease</keyword>
<protein>
    <submittedName>
        <fullName evidence="11">Penicillin-insensitive murein endopeptidase</fullName>
    </submittedName>
</protein>
<dbReference type="RefSeq" id="WP_165769456.1">
    <property type="nucleotide sequence ID" value="NZ_FYEH01000003.1"/>
</dbReference>
<dbReference type="GO" id="GO:0046872">
    <property type="term" value="F:metal ion binding"/>
    <property type="evidence" value="ECO:0007669"/>
    <property type="project" value="UniProtKB-KW"/>
</dbReference>
<evidence type="ECO:0000313" key="11">
    <source>
        <dbReference type="EMBL" id="SNB63512.1"/>
    </source>
</evidence>
<feature type="disulfide bond" evidence="8">
    <location>
        <begin position="225"/>
        <end position="232"/>
    </location>
</feature>
<evidence type="ECO:0000256" key="1">
    <source>
        <dbReference type="ARBA" id="ARBA00022670"/>
    </source>
</evidence>
<name>A0A212QV33_9PROT</name>
<evidence type="ECO:0000256" key="6">
    <source>
        <dbReference type="ARBA" id="ARBA00022833"/>
    </source>
</evidence>
<keyword evidence="8" id="KW-1015">Disulfide bond</keyword>
<evidence type="ECO:0000256" key="10">
    <source>
        <dbReference type="SAM" id="SignalP"/>
    </source>
</evidence>
<feature type="region of interest" description="Disordered" evidence="9">
    <location>
        <begin position="237"/>
        <end position="269"/>
    </location>
</feature>
<dbReference type="Gene3D" id="3.30.1380.10">
    <property type="match status" value="1"/>
</dbReference>
<keyword evidence="4" id="KW-0574">Periplasm</keyword>
<gene>
    <name evidence="11" type="ORF">SAMN07250955_103349</name>
</gene>
<keyword evidence="1" id="KW-0645">Protease</keyword>
<evidence type="ECO:0000256" key="2">
    <source>
        <dbReference type="ARBA" id="ARBA00022723"/>
    </source>
</evidence>
<proteinExistence type="predicted"/>
<dbReference type="InterPro" id="IPR009045">
    <property type="entry name" value="Zn_M74/Hedgehog-like"/>
</dbReference>
<dbReference type="PIRSF" id="PIRSF018455">
    <property type="entry name" value="MepA"/>
    <property type="match status" value="1"/>
</dbReference>
<feature type="chain" id="PRO_5013098078" evidence="10">
    <location>
        <begin position="26"/>
        <end position="285"/>
    </location>
</feature>
<evidence type="ECO:0000256" key="9">
    <source>
        <dbReference type="SAM" id="MobiDB-lite"/>
    </source>
</evidence>
<keyword evidence="3 10" id="KW-0732">Signal</keyword>
<dbReference type="Pfam" id="PF03411">
    <property type="entry name" value="Peptidase_M74"/>
    <property type="match status" value="1"/>
</dbReference>
<dbReference type="Proteomes" id="UP000197065">
    <property type="component" value="Unassembled WGS sequence"/>
</dbReference>
<dbReference type="GO" id="GO:0008237">
    <property type="term" value="F:metallopeptidase activity"/>
    <property type="evidence" value="ECO:0007669"/>
    <property type="project" value="UniProtKB-KW"/>
</dbReference>
<evidence type="ECO:0000256" key="7">
    <source>
        <dbReference type="ARBA" id="ARBA00023049"/>
    </source>
</evidence>
<dbReference type="NCBIfam" id="NF006947">
    <property type="entry name" value="PRK09429.1"/>
    <property type="match status" value="1"/>
</dbReference>
<dbReference type="GO" id="GO:0030288">
    <property type="term" value="C:outer membrane-bounded periplasmic space"/>
    <property type="evidence" value="ECO:0007669"/>
    <property type="project" value="InterPro"/>
</dbReference>